<accession>Q1EQK6</accession>
<protein>
    <submittedName>
        <fullName evidence="2">Uncharacterized protein</fullName>
    </submittedName>
</protein>
<reference evidence="2" key="1">
    <citation type="journal article" date="2006" name="Proc. Natl. Acad. Sci. U.S.A.">
        <title>Amplification of the entire kanamycin biosynthetic gene cluster during empirical strain improvement of Streptomyces kanamyceticus.</title>
        <authorList>
            <person name="Yanai K."/>
            <person name="Murakami T."/>
            <person name="Bibb M."/>
        </authorList>
    </citation>
    <scope>NUCLEOTIDE SEQUENCE</scope>
    <source>
        <strain evidence="2">NBRC 13414</strain>
    </source>
</reference>
<dbReference type="EMBL" id="AB254080">
    <property type="protein sequence ID" value="BAE95514.1"/>
    <property type="molecule type" value="Genomic_DNA"/>
</dbReference>
<evidence type="ECO:0000256" key="1">
    <source>
        <dbReference type="SAM" id="MobiDB-lite"/>
    </source>
</evidence>
<sequence>MVERPEAPTSGGTEEVGDPDVRPCGPAARCAKLGRPIEEGTPPFTSTTTAPQPNDSPLPLRGRTRRRHGGREVGADDAFMGLLPGPVLTVRAMSRHSEQYRVEIEEAVQTLIGEMEDVVHHQVADSRWHPAFKEVEDLTDDELREAADQLARQLMRSGLKVLAATAHDHDFNGEGR</sequence>
<dbReference type="AlphaFoldDB" id="Q1EQK6"/>
<feature type="region of interest" description="Disordered" evidence="1">
    <location>
        <begin position="1"/>
        <end position="80"/>
    </location>
</feature>
<proteinExistence type="predicted"/>
<evidence type="ECO:0000313" key="2">
    <source>
        <dbReference type="EMBL" id="BAE95514.1"/>
    </source>
</evidence>
<feature type="compositionally biased region" description="Polar residues" evidence="1">
    <location>
        <begin position="43"/>
        <end position="55"/>
    </location>
</feature>
<organism evidence="2">
    <name type="scientific">Streptomyces kanamyceticus</name>
    <dbReference type="NCBI Taxonomy" id="1967"/>
    <lineage>
        <taxon>Bacteria</taxon>
        <taxon>Bacillati</taxon>
        <taxon>Actinomycetota</taxon>
        <taxon>Actinomycetes</taxon>
        <taxon>Kitasatosporales</taxon>
        <taxon>Streptomycetaceae</taxon>
        <taxon>Streptomyces</taxon>
    </lineage>
</organism>
<name>Q1EQK6_STRKN</name>